<name>A0AA49A6W8_9BURK</name>
<evidence type="ECO:0000313" key="3">
    <source>
        <dbReference type="Proteomes" id="UP000662888"/>
    </source>
</evidence>
<organism evidence="2 3">
    <name type="scientific">Massilia antarctica</name>
    <dbReference type="NCBI Taxonomy" id="2765360"/>
    <lineage>
        <taxon>Bacteria</taxon>
        <taxon>Pseudomonadati</taxon>
        <taxon>Pseudomonadota</taxon>
        <taxon>Betaproteobacteria</taxon>
        <taxon>Burkholderiales</taxon>
        <taxon>Oxalobacteraceae</taxon>
        <taxon>Telluria group</taxon>
        <taxon>Massilia</taxon>
    </lineage>
</organism>
<feature type="transmembrane region" description="Helical" evidence="1">
    <location>
        <begin position="46"/>
        <end position="66"/>
    </location>
</feature>
<dbReference type="RefSeq" id="WP_206088196.1">
    <property type="nucleotide sequence ID" value="NZ_CP065053.1"/>
</dbReference>
<dbReference type="EMBL" id="CP065053">
    <property type="protein sequence ID" value="QPI48586.1"/>
    <property type="molecule type" value="Genomic_DNA"/>
</dbReference>
<proteinExistence type="predicted"/>
<protein>
    <submittedName>
        <fullName evidence="2">Uncharacterized protein</fullName>
    </submittedName>
</protein>
<keyword evidence="1" id="KW-0472">Membrane</keyword>
<evidence type="ECO:0000256" key="1">
    <source>
        <dbReference type="SAM" id="Phobius"/>
    </source>
</evidence>
<evidence type="ECO:0000313" key="2">
    <source>
        <dbReference type="EMBL" id="QPI48586.1"/>
    </source>
</evidence>
<keyword evidence="1" id="KW-0812">Transmembrane</keyword>
<dbReference type="Proteomes" id="UP000662888">
    <property type="component" value="Chromosome"/>
</dbReference>
<gene>
    <name evidence="2" type="ORF">IV454_24115</name>
</gene>
<keyword evidence="1" id="KW-1133">Transmembrane helix</keyword>
<accession>A0AA49A6W8</accession>
<reference evidence="2 3" key="1">
    <citation type="submission" date="2020-11" db="EMBL/GenBank/DDBJ databases">
        <authorList>
            <person name="Sun Q."/>
        </authorList>
    </citation>
    <scope>NUCLEOTIDE SEQUENCE [LARGE SCALE GENOMIC DNA]</scope>
    <source>
        <strain evidence="2 3">P8398</strain>
    </source>
</reference>
<keyword evidence="3" id="KW-1185">Reference proteome</keyword>
<sequence length="99" mass="11206">MEPTSSEWRLVTKLSTYWYEHPLACDTAEGIRRWWLADGPDVPNDVVAAALAWMVTWNLVAASTAADGRIRFRRRVDLDIAKLRRLAGIHPDASEPDES</sequence>